<dbReference type="InParanoid" id="G4TY19"/>
<keyword evidence="2" id="KW-1185">Reference proteome</keyword>
<gene>
    <name evidence="1" type="ORF">PIIN_10205</name>
</gene>
<sequence length="367" mass="41726">MGAPQLIKGVFNSIKTNNTTNARAVRVVSKRATDIAQDVHVSKDKEKVQRLVQSVSNLEMQFKPPSENNVLDALQPLQHQQRAKAILELNEQLNEFKPPEEGEEERLKDAMKKDYAGLQKDVTRLVQTTFEGLQQIYDLLPSKMDMADDKKWTNEFAQIVEDPSGVQKVEEAMMNFLQKMEELRESGPLDAKVTIAVVHMDKDDSEVKKYLLDPQQRFSDIVEMIGYADDEDEDIPEFWIKTLDPSRNSVTKSGEVWELQPMRCRLRDAIQKATGSDGKSLKVSIVLQSQDYIIALVKDDTLEHTRSIELESKKGPLAKQYLATKFRNKSIGRVCNLEDGSDAANLPLDKRRFEPRTNALYVELAST</sequence>
<protein>
    <submittedName>
        <fullName evidence="1">Uncharacterized protein</fullName>
    </submittedName>
</protein>
<dbReference type="OrthoDB" id="3142487at2759"/>
<name>G4TY19_SERID</name>
<proteinExistence type="predicted"/>
<dbReference type="AlphaFoldDB" id="G4TY19"/>
<comment type="caution">
    <text evidence="1">The sequence shown here is derived from an EMBL/GenBank/DDBJ whole genome shotgun (WGS) entry which is preliminary data.</text>
</comment>
<dbReference type="Proteomes" id="UP000007148">
    <property type="component" value="Unassembled WGS sequence"/>
</dbReference>
<evidence type="ECO:0000313" key="1">
    <source>
        <dbReference type="EMBL" id="CCA76212.1"/>
    </source>
</evidence>
<dbReference type="EMBL" id="CAFZ01000650">
    <property type="protein sequence ID" value="CCA76212.1"/>
    <property type="molecule type" value="Genomic_DNA"/>
</dbReference>
<evidence type="ECO:0000313" key="2">
    <source>
        <dbReference type="Proteomes" id="UP000007148"/>
    </source>
</evidence>
<accession>G4TY19</accession>
<reference evidence="1 2" key="1">
    <citation type="journal article" date="2011" name="PLoS Pathog.">
        <title>Endophytic Life Strategies Decoded by Genome and Transcriptome Analyses of the Mutualistic Root Symbiont Piriformospora indica.</title>
        <authorList>
            <person name="Zuccaro A."/>
            <person name="Lahrmann U."/>
            <person name="Guldener U."/>
            <person name="Langen G."/>
            <person name="Pfiffi S."/>
            <person name="Biedenkopf D."/>
            <person name="Wong P."/>
            <person name="Samans B."/>
            <person name="Grimm C."/>
            <person name="Basiewicz M."/>
            <person name="Murat C."/>
            <person name="Martin F."/>
            <person name="Kogel K.H."/>
        </authorList>
    </citation>
    <scope>NUCLEOTIDE SEQUENCE [LARGE SCALE GENOMIC DNA]</scope>
    <source>
        <strain evidence="1 2">DSM 11827</strain>
    </source>
</reference>
<organism evidence="1 2">
    <name type="scientific">Serendipita indica (strain DSM 11827)</name>
    <name type="common">Root endophyte fungus</name>
    <name type="synonym">Piriformospora indica</name>
    <dbReference type="NCBI Taxonomy" id="1109443"/>
    <lineage>
        <taxon>Eukaryota</taxon>
        <taxon>Fungi</taxon>
        <taxon>Dikarya</taxon>
        <taxon>Basidiomycota</taxon>
        <taxon>Agaricomycotina</taxon>
        <taxon>Agaricomycetes</taxon>
        <taxon>Sebacinales</taxon>
        <taxon>Serendipitaceae</taxon>
        <taxon>Serendipita</taxon>
    </lineage>
</organism>
<dbReference type="HOGENOM" id="CLU_059437_0_0_1"/>